<dbReference type="EMBL" id="UFYH01000001">
    <property type="protein sequence ID" value="STC99458.1"/>
    <property type="molecule type" value="Genomic_DNA"/>
</dbReference>
<evidence type="ECO:0000313" key="3">
    <source>
        <dbReference type="EMBL" id="STC99458.1"/>
    </source>
</evidence>
<organism evidence="3 4">
    <name type="scientific">Cronobacter universalis NCTC 9529</name>
    <dbReference type="NCBI Taxonomy" id="1074000"/>
    <lineage>
        <taxon>Bacteria</taxon>
        <taxon>Pseudomonadati</taxon>
        <taxon>Pseudomonadota</taxon>
        <taxon>Gammaproteobacteria</taxon>
        <taxon>Enterobacterales</taxon>
        <taxon>Enterobacteriaceae</taxon>
        <taxon>Cronobacter</taxon>
    </lineage>
</organism>
<accession>A0ABY1VY64</accession>
<gene>
    <name evidence="3" type="primary">yjjQ</name>
    <name evidence="3" type="ORF">NCTC9529_00611</name>
</gene>
<dbReference type="PROSITE" id="PS50043">
    <property type="entry name" value="HTH_LUXR_2"/>
    <property type="match status" value="1"/>
</dbReference>
<keyword evidence="1" id="KW-0238">DNA-binding</keyword>
<dbReference type="InterPro" id="IPR016032">
    <property type="entry name" value="Sig_transdc_resp-reg_C-effctor"/>
</dbReference>
<comment type="caution">
    <text evidence="3">The sequence shown here is derived from an EMBL/GenBank/DDBJ whole genome shotgun (WGS) entry which is preliminary data.</text>
</comment>
<reference evidence="3 4" key="1">
    <citation type="submission" date="2018-06" db="EMBL/GenBank/DDBJ databases">
        <authorList>
            <consortium name="Pathogen Informatics"/>
            <person name="Doyle S."/>
        </authorList>
    </citation>
    <scope>NUCLEOTIDE SEQUENCE [LARGE SCALE GENOMIC DNA]</scope>
    <source>
        <strain evidence="4">NCTC 9529</strain>
    </source>
</reference>
<dbReference type="PRINTS" id="PR00038">
    <property type="entry name" value="HTHLUXR"/>
</dbReference>
<dbReference type="RefSeq" id="WP_007705550.1">
    <property type="nucleotide sequence ID" value="NZ_AJKW01000013.1"/>
</dbReference>
<evidence type="ECO:0000256" key="1">
    <source>
        <dbReference type="ARBA" id="ARBA00023125"/>
    </source>
</evidence>
<proteinExistence type="predicted"/>
<keyword evidence="4" id="KW-1185">Reference proteome</keyword>
<evidence type="ECO:0000313" key="4">
    <source>
        <dbReference type="Proteomes" id="UP000254849"/>
    </source>
</evidence>
<protein>
    <submittedName>
        <fullName evidence="3">Transcription factor YjjQ</fullName>
    </submittedName>
</protein>
<sequence>MLPGRCKQGIIISQIPVVHTGLGAIMNRHFPETELYHYNSSAEITLPLLNPVDMVLAELPCTPEDARRECEAYYSLVAQAPGVHWIFLVPAVSFSLAVQLLMRPETTLLSTAEPVEGVVNAVRLGREKAERVSQMLVTPRQAQEKEPATTVMLTSSEKQVLRLLGKGWGINQIAQMLKKSNKTISAQKNSAMRRLSLRGNAEMYAWISSLQGLKELNLLSLHKEQAEWNTESKNEALRSLKNA</sequence>
<dbReference type="Gene3D" id="1.10.10.10">
    <property type="entry name" value="Winged helix-like DNA-binding domain superfamily/Winged helix DNA-binding domain"/>
    <property type="match status" value="1"/>
</dbReference>
<dbReference type="Proteomes" id="UP000254849">
    <property type="component" value="Unassembled WGS sequence"/>
</dbReference>
<dbReference type="CDD" id="cd06170">
    <property type="entry name" value="LuxR_C_like"/>
    <property type="match status" value="1"/>
</dbReference>
<dbReference type="InterPro" id="IPR000792">
    <property type="entry name" value="Tscrpt_reg_LuxR_C"/>
</dbReference>
<name>A0ABY1VY64_9ENTR</name>
<dbReference type="InterPro" id="IPR039420">
    <property type="entry name" value="WalR-like"/>
</dbReference>
<dbReference type="SMART" id="SM00421">
    <property type="entry name" value="HTH_LUXR"/>
    <property type="match status" value="1"/>
</dbReference>
<dbReference type="SUPFAM" id="SSF46894">
    <property type="entry name" value="C-terminal effector domain of the bipartite response regulators"/>
    <property type="match status" value="1"/>
</dbReference>
<dbReference type="Pfam" id="PF00196">
    <property type="entry name" value="GerE"/>
    <property type="match status" value="1"/>
</dbReference>
<feature type="domain" description="HTH luxR-type" evidence="2">
    <location>
        <begin position="146"/>
        <end position="211"/>
    </location>
</feature>
<dbReference type="PANTHER" id="PTHR43214:SF30">
    <property type="entry name" value="TRANSCRIPTION FACTOR YJJQ-RELATED"/>
    <property type="match status" value="1"/>
</dbReference>
<dbReference type="InterPro" id="IPR036388">
    <property type="entry name" value="WH-like_DNA-bd_sf"/>
</dbReference>
<evidence type="ECO:0000259" key="2">
    <source>
        <dbReference type="PROSITE" id="PS50043"/>
    </source>
</evidence>
<dbReference type="PANTHER" id="PTHR43214">
    <property type="entry name" value="TWO-COMPONENT RESPONSE REGULATOR"/>
    <property type="match status" value="1"/>
</dbReference>